<evidence type="ECO:0000256" key="5">
    <source>
        <dbReference type="PROSITE-ProRule" id="PRU00723"/>
    </source>
</evidence>
<evidence type="ECO:0000256" key="6">
    <source>
        <dbReference type="SAM" id="MobiDB-lite"/>
    </source>
</evidence>
<sequence length="479" mass="52813">MSSAEDREMMERIGRLAGQINRHRNQQAGVGPVRHASSHHHHSGYSSAWRRGGFSHRGSHPAARMPVYRNRTLVLNGGAQQAQSADGETGSPSDSSNSSWVTKTDRHRQLINTNVYKKNAEARTAAIEQTRRQKIALRDKRERAKLVNHLHHMVNSGAFGAANQQVATDKYEIAVQGVRFTVAKNGSKLIKVPGDGNSAKATPKSALIGGVKFHRSKNGNLYRHGVVKAQRYVSWDSVAGPLTPGIFGRQSGTVKKLDVPCKQFSMTGNSIFPNRHPERFISGRAVVGQRRFTNRATGSCAVPRCRYAHDAHRVAICKDFLQQGECPSGANCDLSHDPTPERTPACLHFARDSCTKPDCKYAHVKVSPAAPVCRDFGFYGYCQKGAECPDRHVFECPNFSNTGVCKIKGCKLAHRERASVLRKSAGLAQHDEEMEDLSSDDDGESIDEDDVDSDEVDEFIGHDENGGLDFVEQKDFIEL</sequence>
<dbReference type="Proteomes" id="UP001302676">
    <property type="component" value="Unassembled WGS sequence"/>
</dbReference>
<dbReference type="GO" id="GO:0008270">
    <property type="term" value="F:zinc ion binding"/>
    <property type="evidence" value="ECO:0007669"/>
    <property type="project" value="UniProtKB-KW"/>
</dbReference>
<feature type="zinc finger region" description="C3H1-type" evidence="5">
    <location>
        <begin position="367"/>
        <end position="395"/>
    </location>
</feature>
<feature type="compositionally biased region" description="Acidic residues" evidence="6">
    <location>
        <begin position="432"/>
        <end position="458"/>
    </location>
</feature>
<evidence type="ECO:0000256" key="3">
    <source>
        <dbReference type="ARBA" id="ARBA00022771"/>
    </source>
</evidence>
<proteinExistence type="predicted"/>
<dbReference type="PROSITE" id="PS50103">
    <property type="entry name" value="ZF_C3H1"/>
    <property type="match status" value="3"/>
</dbReference>
<dbReference type="SUPFAM" id="SSF90229">
    <property type="entry name" value="CCCH zinc finger"/>
    <property type="match status" value="2"/>
</dbReference>
<dbReference type="InterPro" id="IPR000571">
    <property type="entry name" value="Znf_CCCH"/>
</dbReference>
<dbReference type="PANTHER" id="PTHR46156">
    <property type="entry name" value="CCCH ZINGC FINGER"/>
    <property type="match status" value="1"/>
</dbReference>
<organism evidence="8 9">
    <name type="scientific">Dichotomopilus funicola</name>
    <dbReference type="NCBI Taxonomy" id="1934379"/>
    <lineage>
        <taxon>Eukaryota</taxon>
        <taxon>Fungi</taxon>
        <taxon>Dikarya</taxon>
        <taxon>Ascomycota</taxon>
        <taxon>Pezizomycotina</taxon>
        <taxon>Sordariomycetes</taxon>
        <taxon>Sordariomycetidae</taxon>
        <taxon>Sordariales</taxon>
        <taxon>Chaetomiaceae</taxon>
        <taxon>Dichotomopilus</taxon>
    </lineage>
</organism>
<dbReference type="FunFam" id="4.10.1000.10:FF:000035">
    <property type="entry name" value="CCCH zinc finger protein, variant"/>
    <property type="match status" value="1"/>
</dbReference>
<keyword evidence="2" id="KW-0677">Repeat</keyword>
<evidence type="ECO:0000256" key="1">
    <source>
        <dbReference type="ARBA" id="ARBA00022723"/>
    </source>
</evidence>
<evidence type="ECO:0000313" key="9">
    <source>
        <dbReference type="Proteomes" id="UP001302676"/>
    </source>
</evidence>
<keyword evidence="4 5" id="KW-0862">Zinc</keyword>
<keyword evidence="1 5" id="KW-0479">Metal-binding</keyword>
<dbReference type="GeneID" id="87820743"/>
<feature type="region of interest" description="Disordered" evidence="6">
    <location>
        <begin position="423"/>
        <end position="467"/>
    </location>
</feature>
<feature type="zinc finger region" description="C3H1-type" evidence="5">
    <location>
        <begin position="340"/>
        <end position="366"/>
    </location>
</feature>
<dbReference type="AlphaFoldDB" id="A0AAN6ZL97"/>
<reference evidence="8" key="2">
    <citation type="submission" date="2023-05" db="EMBL/GenBank/DDBJ databases">
        <authorList>
            <consortium name="Lawrence Berkeley National Laboratory"/>
            <person name="Steindorff A."/>
            <person name="Hensen N."/>
            <person name="Bonometti L."/>
            <person name="Westerberg I."/>
            <person name="Brannstrom I.O."/>
            <person name="Guillou S."/>
            <person name="Cros-Aarteil S."/>
            <person name="Calhoun S."/>
            <person name="Haridas S."/>
            <person name="Kuo A."/>
            <person name="Mondo S."/>
            <person name="Pangilinan J."/>
            <person name="Riley R."/>
            <person name="Labutti K."/>
            <person name="Andreopoulos B."/>
            <person name="Lipzen A."/>
            <person name="Chen C."/>
            <person name="Yanf M."/>
            <person name="Daum C."/>
            <person name="Ng V."/>
            <person name="Clum A."/>
            <person name="Ohm R."/>
            <person name="Martin F."/>
            <person name="Silar P."/>
            <person name="Natvig D."/>
            <person name="Lalanne C."/>
            <person name="Gautier V."/>
            <person name="Ament-Velasquez S.L."/>
            <person name="Kruys A."/>
            <person name="Hutchinson M.I."/>
            <person name="Powell A.J."/>
            <person name="Barry K."/>
            <person name="Miller A.N."/>
            <person name="Grigoriev I.V."/>
            <person name="Debuchy R."/>
            <person name="Gladieux P."/>
            <person name="Thoren M.H."/>
            <person name="Johannesson H."/>
        </authorList>
    </citation>
    <scope>NUCLEOTIDE SEQUENCE</scope>
    <source>
        <strain evidence="8">CBS 141.50</strain>
    </source>
</reference>
<evidence type="ECO:0000259" key="7">
    <source>
        <dbReference type="PROSITE" id="PS50103"/>
    </source>
</evidence>
<feature type="compositionally biased region" description="Polar residues" evidence="6">
    <location>
        <begin position="78"/>
        <end position="102"/>
    </location>
</feature>
<evidence type="ECO:0000256" key="4">
    <source>
        <dbReference type="ARBA" id="ARBA00022833"/>
    </source>
</evidence>
<feature type="region of interest" description="Disordered" evidence="6">
    <location>
        <begin position="25"/>
        <end position="64"/>
    </location>
</feature>
<gene>
    <name evidence="8" type="ORF">C8A04DRAFT_38146</name>
</gene>
<dbReference type="RefSeq" id="XP_062635983.1">
    <property type="nucleotide sequence ID" value="XM_062784130.1"/>
</dbReference>
<protein>
    <recommendedName>
        <fullName evidence="7">C3H1-type domain-containing protein</fullName>
    </recommendedName>
</protein>
<comment type="caution">
    <text evidence="8">The sequence shown here is derived from an EMBL/GenBank/DDBJ whole genome shotgun (WGS) entry which is preliminary data.</text>
</comment>
<reference evidence="8" key="1">
    <citation type="journal article" date="2023" name="Mol. Phylogenet. Evol.">
        <title>Genome-scale phylogeny and comparative genomics of the fungal order Sordariales.</title>
        <authorList>
            <person name="Hensen N."/>
            <person name="Bonometti L."/>
            <person name="Westerberg I."/>
            <person name="Brannstrom I.O."/>
            <person name="Guillou S."/>
            <person name="Cros-Aarteil S."/>
            <person name="Calhoun S."/>
            <person name="Haridas S."/>
            <person name="Kuo A."/>
            <person name="Mondo S."/>
            <person name="Pangilinan J."/>
            <person name="Riley R."/>
            <person name="LaButti K."/>
            <person name="Andreopoulos B."/>
            <person name="Lipzen A."/>
            <person name="Chen C."/>
            <person name="Yan M."/>
            <person name="Daum C."/>
            <person name="Ng V."/>
            <person name="Clum A."/>
            <person name="Steindorff A."/>
            <person name="Ohm R.A."/>
            <person name="Martin F."/>
            <person name="Silar P."/>
            <person name="Natvig D.O."/>
            <person name="Lalanne C."/>
            <person name="Gautier V."/>
            <person name="Ament-Velasquez S.L."/>
            <person name="Kruys A."/>
            <person name="Hutchinson M.I."/>
            <person name="Powell A.J."/>
            <person name="Barry K."/>
            <person name="Miller A.N."/>
            <person name="Grigoriev I.V."/>
            <person name="Debuchy R."/>
            <person name="Gladieux P."/>
            <person name="Hiltunen Thoren M."/>
            <person name="Johannesson H."/>
        </authorList>
    </citation>
    <scope>NUCLEOTIDE SEQUENCE</scope>
    <source>
        <strain evidence="8">CBS 141.50</strain>
    </source>
</reference>
<feature type="domain" description="C3H1-type" evidence="7">
    <location>
        <begin position="340"/>
        <end position="366"/>
    </location>
</feature>
<name>A0AAN6ZL97_9PEZI</name>
<dbReference type="EMBL" id="MU853595">
    <property type="protein sequence ID" value="KAK4142612.1"/>
    <property type="molecule type" value="Genomic_DNA"/>
</dbReference>
<dbReference type="SMART" id="SM00356">
    <property type="entry name" value="ZnF_C3H1"/>
    <property type="match status" value="3"/>
</dbReference>
<evidence type="ECO:0000256" key="2">
    <source>
        <dbReference type="ARBA" id="ARBA00022737"/>
    </source>
</evidence>
<dbReference type="FunFam" id="4.10.1000.10:FF:000022">
    <property type="entry name" value="Zinc finger CCCH domain-containing protein 7"/>
    <property type="match status" value="1"/>
</dbReference>
<keyword evidence="3 5" id="KW-0863">Zinc-finger</keyword>
<dbReference type="Gene3D" id="4.10.1000.10">
    <property type="entry name" value="Zinc finger, CCCH-type"/>
    <property type="match status" value="2"/>
</dbReference>
<evidence type="ECO:0000313" key="8">
    <source>
        <dbReference type="EMBL" id="KAK4142612.1"/>
    </source>
</evidence>
<feature type="domain" description="C3H1-type" evidence="7">
    <location>
        <begin position="311"/>
        <end position="339"/>
    </location>
</feature>
<feature type="zinc finger region" description="C3H1-type" evidence="5">
    <location>
        <begin position="311"/>
        <end position="339"/>
    </location>
</feature>
<accession>A0AAN6ZL97</accession>
<keyword evidence="9" id="KW-1185">Reference proteome</keyword>
<dbReference type="GO" id="GO:0005634">
    <property type="term" value="C:nucleus"/>
    <property type="evidence" value="ECO:0007669"/>
    <property type="project" value="TreeGrafter"/>
</dbReference>
<dbReference type="InterPro" id="IPR036855">
    <property type="entry name" value="Znf_CCCH_sf"/>
</dbReference>
<feature type="domain" description="C3H1-type" evidence="7">
    <location>
        <begin position="367"/>
        <end position="395"/>
    </location>
</feature>
<feature type="region of interest" description="Disordered" evidence="6">
    <location>
        <begin position="78"/>
        <end position="106"/>
    </location>
</feature>
<dbReference type="PANTHER" id="PTHR46156:SF1">
    <property type="entry name" value="ZINC FINGER CCCH DOMAIN-CONTAINING PROTEIN 3"/>
    <property type="match status" value="1"/>
</dbReference>